<evidence type="ECO:0000256" key="1">
    <source>
        <dbReference type="ARBA" id="ARBA00004870"/>
    </source>
</evidence>
<dbReference type="SUPFAM" id="SSF52540">
    <property type="entry name" value="P-loop containing nucleoside triphosphate hydrolases"/>
    <property type="match status" value="1"/>
</dbReference>
<keyword evidence="6" id="KW-0547">Nucleotide-binding</keyword>
<keyword evidence="3" id="KW-0444">Lipid biosynthesis</keyword>
<evidence type="ECO:0000256" key="2">
    <source>
        <dbReference type="ARBA" id="ARBA00012071"/>
    </source>
</evidence>
<accession>A0A381N3A0</accession>
<dbReference type="EC" id="2.7.1.130" evidence="2"/>
<dbReference type="PANTHER" id="PTHR42724">
    <property type="entry name" value="TETRAACYLDISACCHARIDE 4'-KINASE"/>
    <property type="match status" value="1"/>
</dbReference>
<organism evidence="10">
    <name type="scientific">marine metagenome</name>
    <dbReference type="NCBI Taxonomy" id="408172"/>
    <lineage>
        <taxon>unclassified sequences</taxon>
        <taxon>metagenomes</taxon>
        <taxon>ecological metagenomes</taxon>
    </lineage>
</organism>
<name>A0A381N3A0_9ZZZZ</name>
<evidence type="ECO:0000256" key="5">
    <source>
        <dbReference type="ARBA" id="ARBA00022679"/>
    </source>
</evidence>
<gene>
    <name evidence="10" type="ORF">METZ01_LOCUS1849</name>
</gene>
<comment type="pathway">
    <text evidence="1">Glycolipid biosynthesis; lipid IV(A) biosynthesis; lipid IV(A) from (3R)-3-hydroxytetradecanoyl-[acyl-carrier-protein] and UDP-N-acetyl-alpha-D-glucosamine: step 6/6.</text>
</comment>
<evidence type="ECO:0000313" key="10">
    <source>
        <dbReference type="EMBL" id="SUZ48995.1"/>
    </source>
</evidence>
<dbReference type="InterPro" id="IPR027417">
    <property type="entry name" value="P-loop_NTPase"/>
</dbReference>
<dbReference type="GO" id="GO:0009244">
    <property type="term" value="P:lipopolysaccharide core region biosynthetic process"/>
    <property type="evidence" value="ECO:0007669"/>
    <property type="project" value="TreeGrafter"/>
</dbReference>
<sequence>MSCLFQLISTLRRKKHKLHSDSSKLSVPVIVVGNIAVGGTGKTPLLIALVDILKSKGINPGIITRGYGGRAIAYPLEVTPVTSVSECGDEAILLAEKTGCPVTVGPDRMAALEELLSGNAVDIVLSDDGMQHYRLVRDIEICVVDGNRLFANGFCLPAGPLREPVQRLKEVDFIVINGKTSERSPILESAIEMVMEPKFLINLLNEERRPFIGAPFNIGSIVQAVSAIGNPQRFYDLLDKLPYQVKRFKFPDHHLYSVEDLLSAGIDEHQPVVMTEKDAVKCRSFARSNYWYLSTQVCLPPTFVDEFIARVEALV</sequence>
<dbReference type="GO" id="GO:0005886">
    <property type="term" value="C:plasma membrane"/>
    <property type="evidence" value="ECO:0007669"/>
    <property type="project" value="TreeGrafter"/>
</dbReference>
<dbReference type="Pfam" id="PF02606">
    <property type="entry name" value="LpxK"/>
    <property type="match status" value="1"/>
</dbReference>
<dbReference type="PANTHER" id="PTHR42724:SF1">
    <property type="entry name" value="TETRAACYLDISACCHARIDE 4'-KINASE, MITOCHONDRIAL-RELATED"/>
    <property type="match status" value="1"/>
</dbReference>
<dbReference type="GO" id="GO:0009029">
    <property type="term" value="F:lipid-A 4'-kinase activity"/>
    <property type="evidence" value="ECO:0007669"/>
    <property type="project" value="UniProtKB-EC"/>
</dbReference>
<dbReference type="EMBL" id="UINC01000098">
    <property type="protein sequence ID" value="SUZ48995.1"/>
    <property type="molecule type" value="Genomic_DNA"/>
</dbReference>
<dbReference type="NCBIfam" id="TIGR00682">
    <property type="entry name" value="lpxK"/>
    <property type="match status" value="1"/>
</dbReference>
<evidence type="ECO:0000256" key="8">
    <source>
        <dbReference type="ARBA" id="ARBA00022840"/>
    </source>
</evidence>
<dbReference type="GO" id="GO:0005524">
    <property type="term" value="F:ATP binding"/>
    <property type="evidence" value="ECO:0007669"/>
    <property type="project" value="UniProtKB-KW"/>
</dbReference>
<evidence type="ECO:0000256" key="4">
    <source>
        <dbReference type="ARBA" id="ARBA00022556"/>
    </source>
</evidence>
<evidence type="ECO:0000256" key="9">
    <source>
        <dbReference type="ARBA" id="ARBA00023098"/>
    </source>
</evidence>
<proteinExistence type="inferred from homology"/>
<keyword evidence="8" id="KW-0067">ATP-binding</keyword>
<reference evidence="10" key="1">
    <citation type="submission" date="2018-05" db="EMBL/GenBank/DDBJ databases">
        <authorList>
            <person name="Lanie J.A."/>
            <person name="Ng W.-L."/>
            <person name="Kazmierczak K.M."/>
            <person name="Andrzejewski T.M."/>
            <person name="Davidsen T.M."/>
            <person name="Wayne K.J."/>
            <person name="Tettelin H."/>
            <person name="Glass J.I."/>
            <person name="Rusch D."/>
            <person name="Podicherti R."/>
            <person name="Tsui H.-C.T."/>
            <person name="Winkler M.E."/>
        </authorList>
    </citation>
    <scope>NUCLEOTIDE SEQUENCE</scope>
</reference>
<keyword evidence="4" id="KW-0441">Lipid A biosynthesis</keyword>
<keyword evidence="9" id="KW-0443">Lipid metabolism</keyword>
<keyword evidence="7" id="KW-0418">Kinase</keyword>
<dbReference type="InterPro" id="IPR003758">
    <property type="entry name" value="LpxK"/>
</dbReference>
<protein>
    <recommendedName>
        <fullName evidence="2">tetraacyldisaccharide 4'-kinase</fullName>
        <ecNumber evidence="2">2.7.1.130</ecNumber>
    </recommendedName>
</protein>
<dbReference type="UniPathway" id="UPA00359">
    <property type="reaction ID" value="UER00482"/>
</dbReference>
<evidence type="ECO:0000256" key="7">
    <source>
        <dbReference type="ARBA" id="ARBA00022777"/>
    </source>
</evidence>
<dbReference type="AlphaFoldDB" id="A0A381N3A0"/>
<dbReference type="GO" id="GO:0009245">
    <property type="term" value="P:lipid A biosynthetic process"/>
    <property type="evidence" value="ECO:0007669"/>
    <property type="project" value="UniProtKB-KW"/>
</dbReference>
<keyword evidence="5" id="KW-0808">Transferase</keyword>
<dbReference type="HAMAP" id="MF_00409">
    <property type="entry name" value="LpxK"/>
    <property type="match status" value="1"/>
</dbReference>
<evidence type="ECO:0000256" key="6">
    <source>
        <dbReference type="ARBA" id="ARBA00022741"/>
    </source>
</evidence>
<evidence type="ECO:0000256" key="3">
    <source>
        <dbReference type="ARBA" id="ARBA00022516"/>
    </source>
</evidence>